<keyword evidence="12" id="KW-1185">Reference proteome</keyword>
<dbReference type="Gene3D" id="3.90.550.50">
    <property type="match status" value="1"/>
</dbReference>
<dbReference type="EC" id="2.4.1.-" evidence="10"/>
<reference evidence="11" key="1">
    <citation type="submission" date="2020-11" db="EMBL/GenBank/DDBJ databases">
        <authorList>
            <person name="Whiteford S."/>
        </authorList>
    </citation>
    <scope>NUCLEOTIDE SEQUENCE</scope>
</reference>
<proteinExistence type="inferred from homology"/>
<keyword evidence="8 10" id="KW-0333">Golgi apparatus</keyword>
<comment type="subcellular location">
    <subcellularLocation>
        <location evidence="1 10">Golgi apparatus membrane</location>
        <topology evidence="1 10">Single-pass type II membrane protein</topology>
    </subcellularLocation>
</comment>
<dbReference type="PANTHER" id="PTHR11214:SF314">
    <property type="entry name" value="HEXOSYLTRANSFERASE"/>
    <property type="match status" value="1"/>
</dbReference>
<dbReference type="GO" id="GO:0016758">
    <property type="term" value="F:hexosyltransferase activity"/>
    <property type="evidence" value="ECO:0007669"/>
    <property type="project" value="InterPro"/>
</dbReference>
<evidence type="ECO:0000256" key="1">
    <source>
        <dbReference type="ARBA" id="ARBA00004323"/>
    </source>
</evidence>
<organism evidence="11 12">
    <name type="scientific">Plutella xylostella</name>
    <name type="common">Diamondback moth</name>
    <name type="synonym">Plutella maculipennis</name>
    <dbReference type="NCBI Taxonomy" id="51655"/>
    <lineage>
        <taxon>Eukaryota</taxon>
        <taxon>Metazoa</taxon>
        <taxon>Ecdysozoa</taxon>
        <taxon>Arthropoda</taxon>
        <taxon>Hexapoda</taxon>
        <taxon>Insecta</taxon>
        <taxon>Pterygota</taxon>
        <taxon>Neoptera</taxon>
        <taxon>Endopterygota</taxon>
        <taxon>Lepidoptera</taxon>
        <taxon>Glossata</taxon>
        <taxon>Ditrysia</taxon>
        <taxon>Yponomeutoidea</taxon>
        <taxon>Plutellidae</taxon>
        <taxon>Plutella</taxon>
    </lineage>
</organism>
<evidence type="ECO:0000256" key="6">
    <source>
        <dbReference type="ARBA" id="ARBA00022968"/>
    </source>
</evidence>
<evidence type="ECO:0000256" key="4">
    <source>
        <dbReference type="ARBA" id="ARBA00022679"/>
    </source>
</evidence>
<evidence type="ECO:0000256" key="9">
    <source>
        <dbReference type="ARBA" id="ARBA00023136"/>
    </source>
</evidence>
<keyword evidence="5" id="KW-0812">Transmembrane</keyword>
<gene>
    <name evidence="11" type="ORF">PLXY2_LOCUS10833</name>
</gene>
<evidence type="ECO:0000256" key="2">
    <source>
        <dbReference type="ARBA" id="ARBA00008661"/>
    </source>
</evidence>
<keyword evidence="7" id="KW-1133">Transmembrane helix</keyword>
<keyword evidence="3 10" id="KW-0328">Glycosyltransferase</keyword>
<evidence type="ECO:0000256" key="8">
    <source>
        <dbReference type="ARBA" id="ARBA00023034"/>
    </source>
</evidence>
<keyword evidence="9" id="KW-0472">Membrane</keyword>
<evidence type="ECO:0000256" key="5">
    <source>
        <dbReference type="ARBA" id="ARBA00022692"/>
    </source>
</evidence>
<dbReference type="AlphaFoldDB" id="A0A8S4FUU7"/>
<keyword evidence="6" id="KW-0735">Signal-anchor</keyword>
<dbReference type="Proteomes" id="UP000653454">
    <property type="component" value="Unassembled WGS sequence"/>
</dbReference>
<keyword evidence="4" id="KW-0808">Transferase</keyword>
<sequence>MHKYTVYSGIRHGAVSRRHGGHGGHAGARAVRARVLARTRRAVPHARGTGGAGGTGGAPLVMILVKSAPRNRARRQLIRDSWKPPPSARVGFGFVVGRPALPGELPLLRLEDDRHRDLIIGNSVDTYRNLTLKAVSVLEWVTRYCGRARLLLRSDDDFFVNVPRVLRWARGLGAARNAMFGAVLRGRPPYRDRRSKWFVSRETYNGSVYPDFVEGEVIAVTLDAARALLAAAGAHSALLVEDVLFGGILARELNITVRPLPVLKQGMPCRAPAAMAALLAVRAACLPAAACGGGAGGRGGGVPPAFQLHCAAVLNKQRFRKVERKIPFLQMLHKIKSSIVGYFQRL</sequence>
<name>A0A8S4FUU7_PLUXY</name>
<evidence type="ECO:0000256" key="10">
    <source>
        <dbReference type="RuleBase" id="RU363063"/>
    </source>
</evidence>
<evidence type="ECO:0000256" key="3">
    <source>
        <dbReference type="ARBA" id="ARBA00022676"/>
    </source>
</evidence>
<dbReference type="PANTHER" id="PTHR11214">
    <property type="entry name" value="BETA-1,3-N-ACETYLGLUCOSAMINYLTRANSFERASE"/>
    <property type="match status" value="1"/>
</dbReference>
<dbReference type="Pfam" id="PF01762">
    <property type="entry name" value="Galactosyl_T"/>
    <property type="match status" value="1"/>
</dbReference>
<comment type="similarity">
    <text evidence="2 10">Belongs to the glycosyltransferase 31 family.</text>
</comment>
<dbReference type="InterPro" id="IPR002659">
    <property type="entry name" value="Glyco_trans_31"/>
</dbReference>
<evidence type="ECO:0000313" key="11">
    <source>
        <dbReference type="EMBL" id="CAG9132503.1"/>
    </source>
</evidence>
<dbReference type="GO" id="GO:0000139">
    <property type="term" value="C:Golgi membrane"/>
    <property type="evidence" value="ECO:0007669"/>
    <property type="project" value="UniProtKB-SubCell"/>
</dbReference>
<accession>A0A8S4FUU7</accession>
<evidence type="ECO:0000313" key="12">
    <source>
        <dbReference type="Proteomes" id="UP000653454"/>
    </source>
</evidence>
<comment type="caution">
    <text evidence="11">The sequence shown here is derived from an EMBL/GenBank/DDBJ whole genome shotgun (WGS) entry which is preliminary data.</text>
</comment>
<dbReference type="EMBL" id="CAJHNJ030000050">
    <property type="protein sequence ID" value="CAG9132503.1"/>
    <property type="molecule type" value="Genomic_DNA"/>
</dbReference>
<evidence type="ECO:0000256" key="7">
    <source>
        <dbReference type="ARBA" id="ARBA00022989"/>
    </source>
</evidence>
<dbReference type="GO" id="GO:0006493">
    <property type="term" value="P:protein O-linked glycosylation"/>
    <property type="evidence" value="ECO:0007669"/>
    <property type="project" value="TreeGrafter"/>
</dbReference>
<protein>
    <recommendedName>
        <fullName evidence="10">Hexosyltransferase</fullName>
        <ecNumber evidence="10">2.4.1.-</ecNumber>
    </recommendedName>
</protein>